<feature type="coiled-coil region" evidence="6">
    <location>
        <begin position="643"/>
        <end position="670"/>
    </location>
</feature>
<evidence type="ECO:0000256" key="4">
    <source>
        <dbReference type="ARBA" id="ARBA00023136"/>
    </source>
</evidence>
<keyword evidence="6" id="KW-0175">Coiled coil</keyword>
<evidence type="ECO:0000259" key="9">
    <source>
        <dbReference type="Pfam" id="PF00735"/>
    </source>
</evidence>
<accession>A0A9Q0IEE1</accession>
<dbReference type="OrthoDB" id="8954335at2759"/>
<comment type="similarity">
    <text evidence="5">Belongs to the TRAFAC class TrmE-Era-EngA-EngB-Septin-like GTPase superfamily. Septin GTPase family.</text>
</comment>
<evidence type="ECO:0000256" key="8">
    <source>
        <dbReference type="SAM" id="Phobius"/>
    </source>
</evidence>
<keyword evidence="2 8" id="KW-0812">Transmembrane</keyword>
<dbReference type="Pfam" id="PF02535">
    <property type="entry name" value="Zip"/>
    <property type="match status" value="1"/>
</dbReference>
<gene>
    <name evidence="10" type="ORF">NHX12_004589</name>
</gene>
<feature type="coiled-coil region" evidence="6">
    <location>
        <begin position="459"/>
        <end position="493"/>
    </location>
</feature>
<sequence>MTSPERCHSRRVSTKWRVFLGEYLPADLHFPLSPVNAQEAPPVNAQEAPPVNAQEAPPVNAQEAPPVNAQEAPPVNAQEAPPVNAQEAPPVNAQEAPPVNAQEAPPVNAQEAPPVNAQEAPPVNAQEAPPHLLSTPRKHLQLNYIHYIYGQEAPPNHLNYSEVSEVRTPDSWQVPKRLAEAVKREAPEVKGPQGALDVYILRLVAHPMKVDGCRCFAFGEDNTVKPNRTIMVLGATGSGKSTLVNGMINYILGVEWEDMFRFKLVDVNTARSQAQSQTSEVTVNKLNHRKGFQIDYSLTIVDTPGFGDTRGIERDRMIIGQMENLFKAPLGVSSIDAICFVAQASLARLTATQRYVFDSVLSIFGNNVADNIRILVTFAAGQLPPVLTAIKESGAPCPKRTNGLPVHFKFNNSALFADNKVAEDGEGNFDKMFWAMGTKSMKNFFSALDSIETKSLTLTKEVLRQRSQLENTIENLQKKVKLGLAKLEEIKQESEILQTHEATITANGNFEFDFSFMKSIQIKISEAGKFITNLHFNQKYRWEYQQVTEKRTFKELKDKYQQATKKAMLVQDVMEQMRVQYKLLQEEVLQLMKSSTQCLNRLKEIALKPNPLSTPEYIDLLIQGEKSELKEGYLQRIQKLQEMRESEVTMEKMQKKLDSSDKDLEEVQALEENHLKPNEDVEANGGGALAEEEQLMLSGASRARSPEAAYTDQDCEHKCHSHFHDTVGGAAFTESLSSGLSTSVAVFCHELPHELGDFAVLLKAGMTVRQAILYNALSALMAFLGMAVGILIGHYADHVSMWVFALTAGLFMYVALVDMVRTQFNMPEMLHSDAGEHGFSHCGVFLLQNAGILLGFTIMLLIAVFQHRIQLDLGY</sequence>
<reference evidence="10" key="1">
    <citation type="submission" date="2022-07" db="EMBL/GenBank/DDBJ databases">
        <title>Chromosome-level genome of Muraenolepis orangiensis.</title>
        <authorList>
            <person name="Kim J."/>
        </authorList>
    </citation>
    <scope>NUCLEOTIDE SEQUENCE</scope>
    <source>
        <strain evidence="10">KU_S4_2022</strain>
        <tissue evidence="10">Muscle</tissue>
    </source>
</reference>
<evidence type="ECO:0000313" key="10">
    <source>
        <dbReference type="EMBL" id="KAJ3595285.1"/>
    </source>
</evidence>
<evidence type="ECO:0000256" key="3">
    <source>
        <dbReference type="ARBA" id="ARBA00022989"/>
    </source>
</evidence>
<dbReference type="AlphaFoldDB" id="A0A9Q0IEE1"/>
<dbReference type="SUPFAM" id="SSF52540">
    <property type="entry name" value="P-loop containing nucleoside triphosphate hydrolases"/>
    <property type="match status" value="2"/>
</dbReference>
<feature type="region of interest" description="Disordered" evidence="7">
    <location>
        <begin position="32"/>
        <end position="131"/>
    </location>
</feature>
<organism evidence="10 11">
    <name type="scientific">Muraenolepis orangiensis</name>
    <name type="common">Patagonian moray cod</name>
    <dbReference type="NCBI Taxonomy" id="630683"/>
    <lineage>
        <taxon>Eukaryota</taxon>
        <taxon>Metazoa</taxon>
        <taxon>Chordata</taxon>
        <taxon>Craniata</taxon>
        <taxon>Vertebrata</taxon>
        <taxon>Euteleostomi</taxon>
        <taxon>Actinopterygii</taxon>
        <taxon>Neopterygii</taxon>
        <taxon>Teleostei</taxon>
        <taxon>Neoteleostei</taxon>
        <taxon>Acanthomorphata</taxon>
        <taxon>Zeiogadaria</taxon>
        <taxon>Gadariae</taxon>
        <taxon>Gadiformes</taxon>
        <taxon>Muraenolepidoidei</taxon>
        <taxon>Muraenolepididae</taxon>
        <taxon>Muraenolepis</taxon>
    </lineage>
</organism>
<keyword evidence="5" id="KW-0547">Nucleotide-binding</keyword>
<dbReference type="GO" id="GO:0046873">
    <property type="term" value="F:metal ion transmembrane transporter activity"/>
    <property type="evidence" value="ECO:0007669"/>
    <property type="project" value="InterPro"/>
</dbReference>
<keyword evidence="11" id="KW-1185">Reference proteome</keyword>
<dbReference type="PANTHER" id="PTHR32046">
    <property type="entry name" value="G DOMAIN-CONTAINING PROTEIN"/>
    <property type="match status" value="1"/>
</dbReference>
<keyword evidence="5" id="KW-0342">GTP-binding</keyword>
<keyword evidence="3 8" id="KW-1133">Transmembrane helix</keyword>
<dbReference type="GO" id="GO:0005525">
    <property type="term" value="F:GTP binding"/>
    <property type="evidence" value="ECO:0007669"/>
    <property type="project" value="UniProtKB-KW"/>
</dbReference>
<evidence type="ECO:0000256" key="2">
    <source>
        <dbReference type="ARBA" id="ARBA00022692"/>
    </source>
</evidence>
<dbReference type="Pfam" id="PF00735">
    <property type="entry name" value="Septin"/>
    <property type="match status" value="1"/>
</dbReference>
<dbReference type="InterPro" id="IPR027417">
    <property type="entry name" value="P-loop_NTPase"/>
</dbReference>
<evidence type="ECO:0000256" key="7">
    <source>
        <dbReference type="SAM" id="MobiDB-lite"/>
    </source>
</evidence>
<comment type="caution">
    <text evidence="10">The sequence shown here is derived from an EMBL/GenBank/DDBJ whole genome shotgun (WGS) entry which is preliminary data.</text>
</comment>
<dbReference type="EMBL" id="JANIIK010000111">
    <property type="protein sequence ID" value="KAJ3595285.1"/>
    <property type="molecule type" value="Genomic_DNA"/>
</dbReference>
<evidence type="ECO:0000313" key="11">
    <source>
        <dbReference type="Proteomes" id="UP001148018"/>
    </source>
</evidence>
<dbReference type="Gene3D" id="3.40.50.300">
    <property type="entry name" value="P-loop containing nucleotide triphosphate hydrolases"/>
    <property type="match status" value="1"/>
</dbReference>
<dbReference type="Proteomes" id="UP001148018">
    <property type="component" value="Unassembled WGS sequence"/>
</dbReference>
<dbReference type="InterPro" id="IPR030379">
    <property type="entry name" value="G_SEPTIN_dom"/>
</dbReference>
<protein>
    <recommendedName>
        <fullName evidence="9">Septin-type G domain-containing protein</fullName>
    </recommendedName>
</protein>
<evidence type="ECO:0000256" key="1">
    <source>
        <dbReference type="ARBA" id="ARBA00004141"/>
    </source>
</evidence>
<dbReference type="GO" id="GO:0016020">
    <property type="term" value="C:membrane"/>
    <property type="evidence" value="ECO:0007669"/>
    <property type="project" value="UniProtKB-SubCell"/>
</dbReference>
<feature type="transmembrane region" description="Helical" evidence="8">
    <location>
        <begin position="772"/>
        <end position="793"/>
    </location>
</feature>
<dbReference type="InterPro" id="IPR003689">
    <property type="entry name" value="ZIP"/>
</dbReference>
<feature type="domain" description="Septin-type G" evidence="9">
    <location>
        <begin position="229"/>
        <end position="309"/>
    </location>
</feature>
<comment type="subcellular location">
    <subcellularLocation>
        <location evidence="1">Membrane</location>
        <topology evidence="1">Multi-pass membrane protein</topology>
    </subcellularLocation>
</comment>
<dbReference type="FunFam" id="3.40.50.300:FF:002049">
    <property type="entry name" value="Si:ch73-170d6.2"/>
    <property type="match status" value="1"/>
</dbReference>
<evidence type="ECO:0000256" key="5">
    <source>
        <dbReference type="RuleBase" id="RU004560"/>
    </source>
</evidence>
<feature type="transmembrane region" description="Helical" evidence="8">
    <location>
        <begin position="799"/>
        <end position="817"/>
    </location>
</feature>
<feature type="transmembrane region" description="Helical" evidence="8">
    <location>
        <begin position="838"/>
        <end position="865"/>
    </location>
</feature>
<name>A0A9Q0IEE1_9TELE</name>
<keyword evidence="4 8" id="KW-0472">Membrane</keyword>
<evidence type="ECO:0000256" key="6">
    <source>
        <dbReference type="SAM" id="Coils"/>
    </source>
</evidence>
<dbReference type="PANTHER" id="PTHR32046:SF14">
    <property type="match status" value="1"/>
</dbReference>
<proteinExistence type="inferred from homology"/>